<dbReference type="SMART" id="SM00749">
    <property type="entry name" value="BON"/>
    <property type="match status" value="1"/>
</dbReference>
<evidence type="ECO:0000313" key="2">
    <source>
        <dbReference type="EMBL" id="WBE26514.1"/>
    </source>
</evidence>
<feature type="domain" description="BON" evidence="1">
    <location>
        <begin position="20"/>
        <end position="89"/>
    </location>
</feature>
<dbReference type="AlphaFoldDB" id="A0AAF0AJY7"/>
<evidence type="ECO:0000259" key="1">
    <source>
        <dbReference type="PROSITE" id="PS50914"/>
    </source>
</evidence>
<protein>
    <submittedName>
        <fullName evidence="2">BON domain-containing protein</fullName>
    </submittedName>
</protein>
<dbReference type="PROSITE" id="PS50914">
    <property type="entry name" value="BON"/>
    <property type="match status" value="1"/>
</dbReference>
<dbReference type="PANTHER" id="PTHR34606:SF15">
    <property type="entry name" value="BON DOMAIN-CONTAINING PROTEIN"/>
    <property type="match status" value="1"/>
</dbReference>
<dbReference type="Proteomes" id="UP001212189">
    <property type="component" value="Chromosome"/>
</dbReference>
<name>A0AAF0AJY7_9GAMM</name>
<dbReference type="InterPro" id="IPR014004">
    <property type="entry name" value="Transpt-assoc_nodulatn_dom_bac"/>
</dbReference>
<evidence type="ECO:0000313" key="3">
    <source>
        <dbReference type="Proteomes" id="UP001212189"/>
    </source>
</evidence>
<dbReference type="PANTHER" id="PTHR34606">
    <property type="entry name" value="BON DOMAIN-CONTAINING PROTEIN"/>
    <property type="match status" value="1"/>
</dbReference>
<dbReference type="InterPro" id="IPR051686">
    <property type="entry name" value="Lipoprotein_DolP"/>
</dbReference>
<dbReference type="Pfam" id="PF04972">
    <property type="entry name" value="BON"/>
    <property type="match status" value="1"/>
</dbReference>
<organism evidence="2 3">
    <name type="scientific">Denitrificimonas caeni</name>
    <dbReference type="NCBI Taxonomy" id="521720"/>
    <lineage>
        <taxon>Bacteria</taxon>
        <taxon>Pseudomonadati</taxon>
        <taxon>Pseudomonadota</taxon>
        <taxon>Gammaproteobacteria</taxon>
        <taxon>Pseudomonadales</taxon>
        <taxon>Pseudomonadaceae</taxon>
        <taxon>Denitrificimonas</taxon>
    </lineage>
</organism>
<proteinExistence type="predicted"/>
<dbReference type="EMBL" id="CP114976">
    <property type="protein sequence ID" value="WBE26514.1"/>
    <property type="molecule type" value="Genomic_DNA"/>
</dbReference>
<dbReference type="InterPro" id="IPR007055">
    <property type="entry name" value="BON_dom"/>
</dbReference>
<sequence length="89" mass="9301">MPITYAQANQTVDEVQEVISDSWITSKVKSVFLSNTNIGGLDIKVETVDGVVALSGVVPTTAERDLAIAKAKEVKGVKGVAADGLKASR</sequence>
<dbReference type="Gene3D" id="3.30.1340.30">
    <property type="match status" value="1"/>
</dbReference>
<accession>A0AAF0AJY7</accession>
<reference evidence="2 3" key="1">
    <citation type="submission" date="2022-12" db="EMBL/GenBank/DDBJ databases">
        <title>Coexistence and Characterization of a Novel Tigecycline Resistance gene tet(X) variant and blaNDM-1 in a Pseudomonas caeni Isolate of Chicken Origin.</title>
        <authorList>
            <person name="Lu X."/>
            <person name="Zhang L."/>
            <person name="Li R."/>
            <person name="Wang Z."/>
        </authorList>
    </citation>
    <scope>NUCLEOTIDE SEQUENCE [LARGE SCALE GENOMIC DNA]</scope>
    <source>
        <strain evidence="2 3">CE14</strain>
    </source>
</reference>
<gene>
    <name evidence="2" type="ORF">O6P33_01155</name>
</gene>
<dbReference type="KEGG" id="dce:O6P33_01155"/>
<keyword evidence="3" id="KW-1185">Reference proteome</keyword>